<reference evidence="1" key="1">
    <citation type="submission" date="2022-02" db="EMBL/GenBank/DDBJ databases">
        <title>Corynebacterium sp. from urogenital microbiome.</title>
        <authorList>
            <person name="Cappelli E.A."/>
            <person name="Ribeiro T.G."/>
            <person name="Peixe L."/>
        </authorList>
    </citation>
    <scope>NUCLEOTIDE SEQUENCE</scope>
    <source>
        <strain evidence="1">C8Ua_172</strain>
    </source>
</reference>
<name>A0A9X3RJE8_9CORY</name>
<keyword evidence="2" id="KW-1185">Reference proteome</keyword>
<dbReference type="AlphaFoldDB" id="A0A9X3RJE8"/>
<dbReference type="EMBL" id="JAKMUS010000011">
    <property type="protein sequence ID" value="MCZ9294379.1"/>
    <property type="molecule type" value="Genomic_DNA"/>
</dbReference>
<comment type="caution">
    <text evidence="1">The sequence shown here is derived from an EMBL/GenBank/DDBJ whole genome shotgun (WGS) entry which is preliminary data.</text>
</comment>
<accession>A0A9X3RJE8</accession>
<proteinExistence type="predicted"/>
<dbReference type="Proteomes" id="UP001146468">
    <property type="component" value="Unassembled WGS sequence"/>
</dbReference>
<sequence>MWIDYAVRQVLHTAGTFARQPGLLLATKAHSLSFPSAAEVSAGDTIISLTTYGKRLSTAVYSIASLLVGTVRLPVILWLDEEDFNAPWPPGLNRLAQRGLDVRCSDGKYGPHTKYYGTFQAFAGKGVRVITVDDDMMYPRWFAEKLLNAADASPRNVVAYRAHTITMRKDAIAPYKEWTTTFTTEPSFRHFATGVSGVIYPASMVDYVAAQGKGFQGTSPLADDVWLHHCALRSGHRVRQVFPHPREFSIIPMSQRQALVRRNQWGSGNDMQIAATYTDEDIAVLIAEPTDED</sequence>
<evidence type="ECO:0000313" key="1">
    <source>
        <dbReference type="EMBL" id="MCZ9294379.1"/>
    </source>
</evidence>
<evidence type="ECO:0000313" key="2">
    <source>
        <dbReference type="Proteomes" id="UP001146468"/>
    </source>
</evidence>
<gene>
    <name evidence="1" type="ORF">L8U60_07765</name>
</gene>
<organism evidence="1 2">
    <name type="scientific">Corynebacterium meitnerae</name>
    <dbReference type="NCBI Taxonomy" id="2913498"/>
    <lineage>
        <taxon>Bacteria</taxon>
        <taxon>Bacillati</taxon>
        <taxon>Actinomycetota</taxon>
        <taxon>Actinomycetes</taxon>
        <taxon>Mycobacteriales</taxon>
        <taxon>Corynebacteriaceae</taxon>
        <taxon>Corynebacterium</taxon>
    </lineage>
</organism>
<protein>
    <submittedName>
        <fullName evidence="1">Glycosyltransferase</fullName>
    </submittedName>
</protein>
<dbReference type="RefSeq" id="WP_269965798.1">
    <property type="nucleotide sequence ID" value="NZ_JAKMUS010000011.1"/>
</dbReference>